<dbReference type="OrthoDB" id="7555776at2"/>
<dbReference type="SUPFAM" id="SSF47413">
    <property type="entry name" value="lambda repressor-like DNA-binding domains"/>
    <property type="match status" value="1"/>
</dbReference>
<accession>A0A2P7QVH4</accession>
<dbReference type="EMBL" id="PXYI01000002">
    <property type="protein sequence ID" value="PSJ41944.1"/>
    <property type="molecule type" value="Genomic_DNA"/>
</dbReference>
<dbReference type="AlphaFoldDB" id="A0A2P7QVH4"/>
<dbReference type="CDD" id="cd00093">
    <property type="entry name" value="HTH_XRE"/>
    <property type="match status" value="1"/>
</dbReference>
<evidence type="ECO:0000256" key="1">
    <source>
        <dbReference type="SAM" id="MobiDB-lite"/>
    </source>
</evidence>
<name>A0A2P7QVH4_9SPHN</name>
<protein>
    <recommendedName>
        <fullName evidence="2">HTH cro/C1-type domain-containing protein</fullName>
    </recommendedName>
</protein>
<organism evidence="3 4">
    <name type="scientific">Allosphingosinicella deserti</name>
    <dbReference type="NCBI Taxonomy" id="2116704"/>
    <lineage>
        <taxon>Bacteria</taxon>
        <taxon>Pseudomonadati</taxon>
        <taxon>Pseudomonadota</taxon>
        <taxon>Alphaproteobacteria</taxon>
        <taxon>Sphingomonadales</taxon>
        <taxon>Sphingomonadaceae</taxon>
        <taxon>Allosphingosinicella</taxon>
    </lineage>
</organism>
<feature type="region of interest" description="Disordered" evidence="1">
    <location>
        <begin position="221"/>
        <end position="245"/>
    </location>
</feature>
<dbReference type="GO" id="GO:0003677">
    <property type="term" value="F:DNA binding"/>
    <property type="evidence" value="ECO:0007669"/>
    <property type="project" value="InterPro"/>
</dbReference>
<evidence type="ECO:0000313" key="3">
    <source>
        <dbReference type="EMBL" id="PSJ41944.1"/>
    </source>
</evidence>
<comment type="caution">
    <text evidence="3">The sequence shown here is derived from an EMBL/GenBank/DDBJ whole genome shotgun (WGS) entry which is preliminary data.</text>
</comment>
<gene>
    <name evidence="3" type="ORF">C7I55_06690</name>
</gene>
<proteinExistence type="predicted"/>
<dbReference type="SMART" id="SM00530">
    <property type="entry name" value="HTH_XRE"/>
    <property type="match status" value="1"/>
</dbReference>
<reference evidence="3 4" key="1">
    <citation type="submission" date="2018-03" db="EMBL/GenBank/DDBJ databases">
        <title>The draft genome of Sphingosinicella sp. GL-C-18.</title>
        <authorList>
            <person name="Liu L."/>
            <person name="Li L."/>
            <person name="Liang L."/>
            <person name="Zhang X."/>
            <person name="Wang T."/>
        </authorList>
    </citation>
    <scope>NUCLEOTIDE SEQUENCE [LARGE SCALE GENOMIC DNA]</scope>
    <source>
        <strain evidence="3 4">GL-C-18</strain>
    </source>
</reference>
<dbReference type="Proteomes" id="UP000241167">
    <property type="component" value="Unassembled WGS sequence"/>
</dbReference>
<dbReference type="InterPro" id="IPR010982">
    <property type="entry name" value="Lambda_DNA-bd_dom_sf"/>
</dbReference>
<dbReference type="PROSITE" id="PS50943">
    <property type="entry name" value="HTH_CROC1"/>
    <property type="match status" value="1"/>
</dbReference>
<feature type="domain" description="HTH cro/C1-type" evidence="2">
    <location>
        <begin position="54"/>
        <end position="83"/>
    </location>
</feature>
<evidence type="ECO:0000259" key="2">
    <source>
        <dbReference type="PROSITE" id="PS50943"/>
    </source>
</evidence>
<dbReference type="Gene3D" id="1.10.260.40">
    <property type="entry name" value="lambda repressor-like DNA-binding domains"/>
    <property type="match status" value="1"/>
</dbReference>
<sequence length="366" mass="39647">MAGRGALQEKSRIEIDPYRAIIFPNHLRHLRREGGFPKLLGLAQKIPEIPYIRLSKIERGEVIPRPDELVRIAGELGVAPGDLLLDIDDPGFDIGAWVAAGQQLRPVDDEAAAFAVKLAAALRFRRMSDPALTIGRIEEEYGIAPVILSRVENAHKTFDRWNPATIASLLRLFGAADRDALRSMTEGLHERGVLDARIRELSGAAPRIARTRAKIAELRDSLADASKDPPLRNPPERALPKPPTHEQRVLPVFGVPLDDGLLALTPTGELADAPRNAGPRAYALRVHRPTLGAALPGSATVIVDPDRFPGGMGIAALREGDAVRLLTVTFDRNGAMIGYSANPDRELPLDTVPPNDIAGVIAAYFA</sequence>
<keyword evidence="4" id="KW-1185">Reference proteome</keyword>
<dbReference type="InterPro" id="IPR001387">
    <property type="entry name" value="Cro/C1-type_HTH"/>
</dbReference>
<evidence type="ECO:0000313" key="4">
    <source>
        <dbReference type="Proteomes" id="UP000241167"/>
    </source>
</evidence>
<dbReference type="RefSeq" id="WP_106512109.1">
    <property type="nucleotide sequence ID" value="NZ_PXYI01000002.1"/>
</dbReference>